<keyword evidence="3" id="KW-1185">Reference proteome</keyword>
<name>A0A1H9NYA5_9EURY</name>
<dbReference type="OrthoDB" id="326212at2157"/>
<dbReference type="AlphaFoldDB" id="A0A1H9NYA5"/>
<organism evidence="2 3">
    <name type="scientific">Natrinema salaciae</name>
    <dbReference type="NCBI Taxonomy" id="1186196"/>
    <lineage>
        <taxon>Archaea</taxon>
        <taxon>Methanobacteriati</taxon>
        <taxon>Methanobacteriota</taxon>
        <taxon>Stenosarchaea group</taxon>
        <taxon>Halobacteria</taxon>
        <taxon>Halobacteriales</taxon>
        <taxon>Natrialbaceae</taxon>
        <taxon>Natrinema</taxon>
    </lineage>
</organism>
<accession>A0A1H9NYA5</accession>
<dbReference type="GO" id="GO:0016874">
    <property type="term" value="F:ligase activity"/>
    <property type="evidence" value="ECO:0007669"/>
    <property type="project" value="UniProtKB-KW"/>
</dbReference>
<reference evidence="3" key="1">
    <citation type="submission" date="2016-10" db="EMBL/GenBank/DDBJ databases">
        <authorList>
            <person name="Varghese N."/>
            <person name="Submissions S."/>
        </authorList>
    </citation>
    <scope>NUCLEOTIDE SEQUENCE [LARGE SCALE GENOMIC DNA]</scope>
    <source>
        <strain evidence="3">DSM 25055</strain>
    </source>
</reference>
<dbReference type="STRING" id="1186196.SAMN04489841_3786"/>
<proteinExistence type="predicted"/>
<evidence type="ECO:0000313" key="2">
    <source>
        <dbReference type="EMBL" id="SER40797.1"/>
    </source>
</evidence>
<keyword evidence="2" id="KW-0436">Ligase</keyword>
<protein>
    <submittedName>
        <fullName evidence="2">RNA ligase</fullName>
    </submittedName>
</protein>
<dbReference type="RefSeq" id="WP_090620477.1">
    <property type="nucleotide sequence ID" value="NZ_FOFD01000005.1"/>
</dbReference>
<dbReference type="EMBL" id="FOFD01000005">
    <property type="protein sequence ID" value="SER40797.1"/>
    <property type="molecule type" value="Genomic_DNA"/>
</dbReference>
<evidence type="ECO:0000313" key="3">
    <source>
        <dbReference type="Proteomes" id="UP000199114"/>
    </source>
</evidence>
<evidence type="ECO:0000259" key="1">
    <source>
        <dbReference type="Pfam" id="PF09414"/>
    </source>
</evidence>
<dbReference type="InterPro" id="IPR021122">
    <property type="entry name" value="RNA_ligase_dom_REL/Rnl2"/>
</dbReference>
<dbReference type="Proteomes" id="UP000199114">
    <property type="component" value="Unassembled WGS sequence"/>
</dbReference>
<feature type="domain" description="RNA ligase" evidence="1">
    <location>
        <begin position="23"/>
        <end position="183"/>
    </location>
</feature>
<dbReference type="SUPFAM" id="SSF56091">
    <property type="entry name" value="DNA ligase/mRNA capping enzyme, catalytic domain"/>
    <property type="match status" value="1"/>
</dbReference>
<sequence>MKTFPSIPRVADAPDGLFEKGHLWLLEKVDGANFRFQLRESGLIRFGDRNRVYDDPETVPEPYQHAVRHVRSNLDRAALRDAVDDVETLVFFGEAMHQHAIDYDWERTPSVLGFDVWSAQKDSFYPVDTVERIFDRIGLQSVNVFERERRARDFDPDSYSIPQSVWYDGPAEGVVVRNKRSQRAKLLHPSFREVDETIPVDASASELAERYATERRFEKLASKLEDQERPVTFETLYERVLEDIVREEHKRLYHGDTSVDTKTFRSEVGALTQQFLND</sequence>
<gene>
    <name evidence="2" type="ORF">SAMN04489841_3786</name>
</gene>
<dbReference type="Gene3D" id="3.30.470.30">
    <property type="entry name" value="DNA ligase/mRNA capping enzyme"/>
    <property type="match status" value="1"/>
</dbReference>
<dbReference type="Pfam" id="PF09414">
    <property type="entry name" value="RNA_ligase"/>
    <property type="match status" value="1"/>
</dbReference>